<dbReference type="RefSeq" id="WP_014217956.1">
    <property type="nucleotide sequence ID" value="NZ_LWBO01000077.1"/>
</dbReference>
<name>A0ABX3NN88_9BACT</name>
<protein>
    <recommendedName>
        <fullName evidence="4">Secreted protein</fullName>
    </recommendedName>
</protein>
<evidence type="ECO:0000313" key="2">
    <source>
        <dbReference type="EMBL" id="OQP40160.1"/>
    </source>
</evidence>
<evidence type="ECO:0000313" key="3">
    <source>
        <dbReference type="Proteomes" id="UP000192277"/>
    </source>
</evidence>
<dbReference type="EMBL" id="LWBO01000077">
    <property type="protein sequence ID" value="OQP40160.1"/>
    <property type="molecule type" value="Genomic_DNA"/>
</dbReference>
<proteinExistence type="predicted"/>
<reference evidence="2 3" key="1">
    <citation type="submission" date="2016-04" db="EMBL/GenBank/DDBJ databases">
        <authorList>
            <person name="Chen L."/>
            <person name="Zhuang W."/>
            <person name="Wang G."/>
        </authorList>
    </citation>
    <scope>NUCLEOTIDE SEQUENCE [LARGE SCALE GENOMIC DNA]</scope>
    <source>
        <strain evidence="3">GR20</strain>
    </source>
</reference>
<evidence type="ECO:0008006" key="4">
    <source>
        <dbReference type="Google" id="ProtNLM"/>
    </source>
</evidence>
<feature type="compositionally biased region" description="Polar residues" evidence="1">
    <location>
        <begin position="46"/>
        <end position="57"/>
    </location>
</feature>
<accession>A0ABX3NN88</accession>
<comment type="caution">
    <text evidence="2">The sequence shown here is derived from an EMBL/GenBank/DDBJ whole genome shotgun (WGS) entry which is preliminary data.</text>
</comment>
<organism evidence="2 3">
    <name type="scientific">Niastella koreensis</name>
    <dbReference type="NCBI Taxonomy" id="354356"/>
    <lineage>
        <taxon>Bacteria</taxon>
        <taxon>Pseudomonadati</taxon>
        <taxon>Bacteroidota</taxon>
        <taxon>Chitinophagia</taxon>
        <taxon>Chitinophagales</taxon>
        <taxon>Chitinophagaceae</taxon>
        <taxon>Niastella</taxon>
    </lineage>
</organism>
<dbReference type="Proteomes" id="UP000192277">
    <property type="component" value="Unassembled WGS sequence"/>
</dbReference>
<feature type="compositionally biased region" description="Basic and acidic residues" evidence="1">
    <location>
        <begin position="28"/>
        <end position="45"/>
    </location>
</feature>
<sequence length="284" mass="32677">MKELVKLIVLLVLSLGSLRGFSQDKIERSKQEVKSGNRRESRKADQSGNSRHSVQSSTCTEDKTLGIIVLEGIVTGLAYATYYSVVGSYRLEDHLHSKVTKYPYYNHYSGNYESTDSVSDSRIHFRFDIDNKFLYSNKDLIGNHLTCNIRPFQYFYLQGQYHELAEYTTQNKYTNLSLFNLYFCYDRLRFERFNAGWKMGMCYIGNNVNRGGFSFGLDAETFIVKPVSLYVSKQWGGINHVAVNQFEVGGKFHLKRYNVNLGYEHLKIGSPLYDYISLGAGIHL</sequence>
<feature type="region of interest" description="Disordered" evidence="1">
    <location>
        <begin position="28"/>
        <end position="57"/>
    </location>
</feature>
<evidence type="ECO:0000256" key="1">
    <source>
        <dbReference type="SAM" id="MobiDB-lite"/>
    </source>
</evidence>
<keyword evidence="3" id="KW-1185">Reference proteome</keyword>
<gene>
    <name evidence="2" type="ORF">A4D02_14610</name>
</gene>